<comment type="caution">
    <text evidence="1">The sequence shown here is derived from an EMBL/GenBank/DDBJ whole genome shotgun (WGS) entry which is preliminary data.</text>
</comment>
<keyword evidence="2" id="KW-1185">Reference proteome</keyword>
<evidence type="ECO:0000313" key="2">
    <source>
        <dbReference type="Proteomes" id="UP000828941"/>
    </source>
</evidence>
<name>A0ACB9KJG6_BAUVA</name>
<protein>
    <submittedName>
        <fullName evidence="1">Uncharacterized protein</fullName>
    </submittedName>
</protein>
<sequence length="116" mass="12933">MECVQSVSMKVMWNGAKTEEFKPGRGVRQGDPISPYISVTCMDKLSQLQRGWRKGAGDQCEEGVMTNSSHISCLRMISCFLQKLVNNILIRFNNALTSSAGAQGKKSVMKRLRFIS</sequence>
<evidence type="ECO:0000313" key="1">
    <source>
        <dbReference type="EMBL" id="KAI4297353.1"/>
    </source>
</evidence>
<reference evidence="1 2" key="1">
    <citation type="journal article" date="2022" name="DNA Res.">
        <title>Chromosomal-level genome assembly of the orchid tree Bauhinia variegata (Leguminosae; Cercidoideae) supports the allotetraploid origin hypothesis of Bauhinia.</title>
        <authorList>
            <person name="Zhong Y."/>
            <person name="Chen Y."/>
            <person name="Zheng D."/>
            <person name="Pang J."/>
            <person name="Liu Y."/>
            <person name="Luo S."/>
            <person name="Meng S."/>
            <person name="Qian L."/>
            <person name="Wei D."/>
            <person name="Dai S."/>
            <person name="Zhou R."/>
        </authorList>
    </citation>
    <scope>NUCLEOTIDE SEQUENCE [LARGE SCALE GENOMIC DNA]</scope>
    <source>
        <strain evidence="1">BV-YZ2020</strain>
    </source>
</reference>
<dbReference type="EMBL" id="CM039439">
    <property type="protein sequence ID" value="KAI4297353.1"/>
    <property type="molecule type" value="Genomic_DNA"/>
</dbReference>
<accession>A0ACB9KJG6</accession>
<organism evidence="1 2">
    <name type="scientific">Bauhinia variegata</name>
    <name type="common">Purple orchid tree</name>
    <name type="synonym">Phanera variegata</name>
    <dbReference type="NCBI Taxonomy" id="167791"/>
    <lineage>
        <taxon>Eukaryota</taxon>
        <taxon>Viridiplantae</taxon>
        <taxon>Streptophyta</taxon>
        <taxon>Embryophyta</taxon>
        <taxon>Tracheophyta</taxon>
        <taxon>Spermatophyta</taxon>
        <taxon>Magnoliopsida</taxon>
        <taxon>eudicotyledons</taxon>
        <taxon>Gunneridae</taxon>
        <taxon>Pentapetalae</taxon>
        <taxon>rosids</taxon>
        <taxon>fabids</taxon>
        <taxon>Fabales</taxon>
        <taxon>Fabaceae</taxon>
        <taxon>Cercidoideae</taxon>
        <taxon>Cercideae</taxon>
        <taxon>Bauhiniinae</taxon>
        <taxon>Bauhinia</taxon>
    </lineage>
</organism>
<gene>
    <name evidence="1" type="ORF">L6164_037248</name>
</gene>
<proteinExistence type="predicted"/>
<dbReference type="Proteomes" id="UP000828941">
    <property type="component" value="Chromosome 14"/>
</dbReference>